<dbReference type="InterPro" id="IPR028427">
    <property type="entry name" value="Met_Sox_Rdtase_MsrB"/>
</dbReference>
<evidence type="ECO:0000256" key="1">
    <source>
        <dbReference type="ARBA" id="ARBA00007174"/>
    </source>
</evidence>
<feature type="domain" description="MsrB" evidence="6">
    <location>
        <begin position="289"/>
        <end position="418"/>
    </location>
</feature>
<evidence type="ECO:0000256" key="2">
    <source>
        <dbReference type="ARBA" id="ARBA00012499"/>
    </source>
</evidence>
<comment type="similarity">
    <text evidence="1">Belongs to the MsrB Met sulfoxide reductase family.</text>
</comment>
<dbReference type="GO" id="GO:0030091">
    <property type="term" value="P:protein repair"/>
    <property type="evidence" value="ECO:0007669"/>
    <property type="project" value="InterPro"/>
</dbReference>
<dbReference type="GO" id="GO:0006979">
    <property type="term" value="P:response to oxidative stress"/>
    <property type="evidence" value="ECO:0007669"/>
    <property type="project" value="InterPro"/>
</dbReference>
<feature type="compositionally biased region" description="Polar residues" evidence="5">
    <location>
        <begin position="64"/>
        <end position="78"/>
    </location>
</feature>
<comment type="catalytic activity">
    <reaction evidence="4">
        <text>L-methionyl-[protein] + [thioredoxin]-disulfide + H2O = L-methionyl-(R)-S-oxide-[protein] + [thioredoxin]-dithiol</text>
        <dbReference type="Rhea" id="RHEA:24164"/>
        <dbReference type="Rhea" id="RHEA-COMP:10698"/>
        <dbReference type="Rhea" id="RHEA-COMP:10700"/>
        <dbReference type="Rhea" id="RHEA-COMP:12313"/>
        <dbReference type="Rhea" id="RHEA-COMP:12314"/>
        <dbReference type="ChEBI" id="CHEBI:15377"/>
        <dbReference type="ChEBI" id="CHEBI:16044"/>
        <dbReference type="ChEBI" id="CHEBI:29950"/>
        <dbReference type="ChEBI" id="CHEBI:45764"/>
        <dbReference type="ChEBI" id="CHEBI:50058"/>
        <dbReference type="EC" id="1.8.4.12"/>
    </reaction>
</comment>
<dbReference type="Gene3D" id="2.170.150.20">
    <property type="entry name" value="Peptide methionine sulfoxide reductase"/>
    <property type="match status" value="1"/>
</dbReference>
<sequence>MQMGLNGKRGRFLRSKLSRGDSYVAAANAAGVDLSTSGLDTNLTESHGVKFVLPANHEQEVIQRQKSRQNNNPNQNGIHSELHQQQQQLHLQNSKNKPQQNQQQGGPPRSQQQHHQQQQQQHNQHHQQQQQQHNQQQQQQQNGMQRRNPASTSFTDMRHVDRSPDNLLSRGYVPTRPKLSVRTSHISPAPISPMSTEEAYLRGEQQPLVSVLLSSPYSEVGPRTNSTSSAGRSDSFGVLSRATSQSSSRSERSNARAGVTGKSLSVVRSVSWRFRSAKRGTDGHVIRENDEWRSILSRIEYKVLREKYMEPPFSGKYIHFPPHLKTSDGVFLCRGCGERIFGPHGVKPTTTGWLTFSEVFPAVRFEQNMRCGMILSEVFCRSCGGFLGICDQNNDVLINSAVVEFVIPNLPATSINPIPNAELTSPEPKC</sequence>
<feature type="compositionally biased region" description="Low complexity" evidence="5">
    <location>
        <begin position="83"/>
        <end position="142"/>
    </location>
</feature>
<evidence type="ECO:0000313" key="7">
    <source>
        <dbReference type="EMBL" id="CAD8825388.1"/>
    </source>
</evidence>
<feature type="region of interest" description="Disordered" evidence="5">
    <location>
        <begin position="217"/>
        <end position="259"/>
    </location>
</feature>
<evidence type="ECO:0000256" key="4">
    <source>
        <dbReference type="ARBA" id="ARBA00048488"/>
    </source>
</evidence>
<evidence type="ECO:0000313" key="8">
    <source>
        <dbReference type="EMBL" id="CAD8825389.1"/>
    </source>
</evidence>
<name>A0A6T6PA28_9RHOD</name>
<gene>
    <name evidence="7" type="ORF">TOLI1172_LOCUS9787</name>
    <name evidence="8" type="ORF">TOLI1172_LOCUS9788</name>
</gene>
<dbReference type="PANTHER" id="PTHR10173">
    <property type="entry name" value="METHIONINE SULFOXIDE REDUCTASE"/>
    <property type="match status" value="1"/>
</dbReference>
<dbReference type="InterPro" id="IPR011057">
    <property type="entry name" value="Mss4-like_sf"/>
</dbReference>
<dbReference type="EMBL" id="HBFP01013543">
    <property type="protein sequence ID" value="CAD8825389.1"/>
    <property type="molecule type" value="Transcribed_RNA"/>
</dbReference>
<dbReference type="Pfam" id="PF01641">
    <property type="entry name" value="SelR"/>
    <property type="match status" value="1"/>
</dbReference>
<dbReference type="AlphaFoldDB" id="A0A6T6PA28"/>
<accession>A0A6T6PA28</accession>
<dbReference type="EC" id="1.8.4.12" evidence="2"/>
<evidence type="ECO:0000259" key="6">
    <source>
        <dbReference type="PROSITE" id="PS51790"/>
    </source>
</evidence>
<reference evidence="7" key="1">
    <citation type="submission" date="2021-01" db="EMBL/GenBank/DDBJ databases">
        <authorList>
            <person name="Corre E."/>
            <person name="Pelletier E."/>
            <person name="Niang G."/>
            <person name="Scheremetjew M."/>
            <person name="Finn R."/>
            <person name="Kale V."/>
            <person name="Holt S."/>
            <person name="Cochrane G."/>
            <person name="Meng A."/>
            <person name="Brown T."/>
            <person name="Cohen L."/>
        </authorList>
    </citation>
    <scope>NUCLEOTIDE SEQUENCE</scope>
    <source>
        <strain evidence="7">CCMP3278</strain>
    </source>
</reference>
<dbReference type="GO" id="GO:0033743">
    <property type="term" value="F:peptide-methionine (R)-S-oxide reductase activity"/>
    <property type="evidence" value="ECO:0007669"/>
    <property type="project" value="UniProtKB-EC"/>
</dbReference>
<feature type="region of interest" description="Disordered" evidence="5">
    <location>
        <begin position="60"/>
        <end position="192"/>
    </location>
</feature>
<dbReference type="InterPro" id="IPR002579">
    <property type="entry name" value="Met_Sox_Rdtase_MsrB_dom"/>
</dbReference>
<dbReference type="GO" id="GO:0005737">
    <property type="term" value="C:cytoplasm"/>
    <property type="evidence" value="ECO:0007669"/>
    <property type="project" value="TreeGrafter"/>
</dbReference>
<feature type="compositionally biased region" description="Polar residues" evidence="5">
    <location>
        <begin position="223"/>
        <end position="232"/>
    </location>
</feature>
<proteinExistence type="inferred from homology"/>
<evidence type="ECO:0000256" key="3">
    <source>
        <dbReference type="ARBA" id="ARBA00023002"/>
    </source>
</evidence>
<dbReference type="EMBL" id="HBFP01013542">
    <property type="protein sequence ID" value="CAD8825388.1"/>
    <property type="molecule type" value="Transcribed_RNA"/>
</dbReference>
<protein>
    <recommendedName>
        <fullName evidence="2">peptide-methionine (R)-S-oxide reductase</fullName>
        <ecNumber evidence="2">1.8.4.12</ecNumber>
    </recommendedName>
</protein>
<dbReference type="PROSITE" id="PS51790">
    <property type="entry name" value="MSRB"/>
    <property type="match status" value="1"/>
</dbReference>
<feature type="compositionally biased region" description="Polar residues" evidence="5">
    <location>
        <begin position="143"/>
        <end position="155"/>
    </location>
</feature>
<evidence type="ECO:0000256" key="5">
    <source>
        <dbReference type="SAM" id="MobiDB-lite"/>
    </source>
</evidence>
<dbReference type="SUPFAM" id="SSF51316">
    <property type="entry name" value="Mss4-like"/>
    <property type="match status" value="1"/>
</dbReference>
<organism evidence="7">
    <name type="scientific">Timspurckia oligopyrenoides</name>
    <dbReference type="NCBI Taxonomy" id="708627"/>
    <lineage>
        <taxon>Eukaryota</taxon>
        <taxon>Rhodophyta</taxon>
        <taxon>Bangiophyceae</taxon>
        <taxon>Porphyridiales</taxon>
        <taxon>Porphyridiaceae</taxon>
        <taxon>Timspurckia</taxon>
    </lineage>
</organism>
<keyword evidence="3" id="KW-0560">Oxidoreductase</keyword>
<dbReference type="PANTHER" id="PTHR10173:SF52">
    <property type="entry name" value="METHIONINE-R-SULFOXIDE REDUCTASE B1"/>
    <property type="match status" value="1"/>
</dbReference>